<keyword evidence="3" id="KW-1185">Reference proteome</keyword>
<organism evidence="2 3">
    <name type="scientific">Rummeliibacillus stabekisii</name>
    <dbReference type="NCBI Taxonomy" id="241244"/>
    <lineage>
        <taxon>Bacteria</taxon>
        <taxon>Bacillati</taxon>
        <taxon>Bacillota</taxon>
        <taxon>Bacilli</taxon>
        <taxon>Bacillales</taxon>
        <taxon>Caryophanaceae</taxon>
        <taxon>Rummeliibacillus</taxon>
    </lineage>
</organism>
<dbReference type="OrthoDB" id="2988927at2"/>
<protein>
    <submittedName>
        <fullName evidence="2">Uncharacterized protein</fullName>
    </submittedName>
</protein>
<keyword evidence="1" id="KW-0472">Membrane</keyword>
<name>A0A143HF75_9BACL</name>
<feature type="transmembrane region" description="Helical" evidence="1">
    <location>
        <begin position="57"/>
        <end position="79"/>
    </location>
</feature>
<evidence type="ECO:0000313" key="2">
    <source>
        <dbReference type="EMBL" id="AMX00090.1"/>
    </source>
</evidence>
<dbReference type="AlphaFoldDB" id="A0A143HF75"/>
<feature type="transmembrane region" description="Helical" evidence="1">
    <location>
        <begin position="12"/>
        <end position="37"/>
    </location>
</feature>
<dbReference type="STRING" id="241244.ATY39_12075"/>
<dbReference type="EMBL" id="CP014806">
    <property type="protein sequence ID" value="AMX00090.1"/>
    <property type="molecule type" value="Genomic_DNA"/>
</dbReference>
<evidence type="ECO:0000313" key="3">
    <source>
        <dbReference type="Proteomes" id="UP000076021"/>
    </source>
</evidence>
<dbReference type="RefSeq" id="WP_066790112.1">
    <property type="nucleotide sequence ID" value="NZ_CP014806.1"/>
</dbReference>
<dbReference type="KEGG" id="rst:ATY39_12075"/>
<gene>
    <name evidence="2" type="ORF">ATY39_12075</name>
</gene>
<accession>A0A143HF75</accession>
<reference evidence="2 3" key="1">
    <citation type="journal article" date="2016" name="Genome Announc.">
        <title>Whole-Genome Sequence of Rummeliibacillus stabekisii Strain PP9 Isolated from Antarctic Soil.</title>
        <authorList>
            <person name="da Mota F.F."/>
            <person name="Vollu R.E."/>
            <person name="Jurelevicius D."/>
            <person name="Seldin L."/>
        </authorList>
    </citation>
    <scope>NUCLEOTIDE SEQUENCE [LARGE SCALE GENOMIC DNA]</scope>
    <source>
        <strain evidence="2 3">PP9</strain>
    </source>
</reference>
<keyword evidence="1" id="KW-0812">Transmembrane</keyword>
<dbReference type="Proteomes" id="UP000076021">
    <property type="component" value="Chromosome"/>
</dbReference>
<sequence length="194" mass="22753">MKKSYFMRTFRLDGYLLLISVLLFVAEFGFMLIGLFLHGQENGSMVKYTQFLYKYVMIVQHGLQQVLIVSILITLAIILPEVIMRAFKDSVINISKSIWLTSRIRKFLQMRATREEEKSMIFRYNKAVNKAIVDVHNDSVMFMVKLPNELGVHGMILDNKNSMREEIANRLPEYSFSNIERVKSYLRLEGTRIR</sequence>
<proteinExistence type="predicted"/>
<keyword evidence="1" id="KW-1133">Transmembrane helix</keyword>
<evidence type="ECO:0000256" key="1">
    <source>
        <dbReference type="SAM" id="Phobius"/>
    </source>
</evidence>
<reference evidence="3" key="2">
    <citation type="submission" date="2016-03" db="EMBL/GenBank/DDBJ databases">
        <authorList>
            <person name="Ploux O."/>
        </authorList>
    </citation>
    <scope>NUCLEOTIDE SEQUENCE [LARGE SCALE GENOMIC DNA]</scope>
    <source>
        <strain evidence="3">PP9</strain>
    </source>
</reference>